<dbReference type="PANTHER" id="PTHR11070">
    <property type="entry name" value="UVRD / RECB / PCRA DNA HELICASE FAMILY MEMBER"/>
    <property type="match status" value="1"/>
</dbReference>
<dbReference type="PROSITE" id="PS51198">
    <property type="entry name" value="UVRD_HELICASE_ATP_BIND"/>
    <property type="match status" value="1"/>
</dbReference>
<evidence type="ECO:0000256" key="12">
    <source>
        <dbReference type="ARBA" id="ARBA00023235"/>
    </source>
</evidence>
<dbReference type="EMBL" id="QRCM01000001">
    <property type="protein sequence ID" value="TXG89210.1"/>
    <property type="molecule type" value="Genomic_DNA"/>
</dbReference>
<keyword evidence="12 15" id="KW-0413">Isomerase</keyword>
<proteinExistence type="inferred from homology"/>
<evidence type="ECO:0000313" key="21">
    <source>
        <dbReference type="Proteomes" id="UP000471120"/>
    </source>
</evidence>
<dbReference type="GO" id="GO:0043138">
    <property type="term" value="F:3'-5' DNA helicase activity"/>
    <property type="evidence" value="ECO:0007669"/>
    <property type="project" value="UniProtKB-UniRule"/>
</dbReference>
<evidence type="ECO:0000259" key="19">
    <source>
        <dbReference type="PROSITE" id="PS51217"/>
    </source>
</evidence>
<comment type="similarity">
    <text evidence="15">Belongs to the helicase family. UvrD subfamily.</text>
</comment>
<evidence type="ECO:0000256" key="16">
    <source>
        <dbReference type="PROSITE-ProRule" id="PRU00560"/>
    </source>
</evidence>
<feature type="domain" description="UvrD-like helicase ATP-binding" evidence="18">
    <location>
        <begin position="10"/>
        <end position="339"/>
    </location>
</feature>
<dbReference type="PROSITE" id="PS51217">
    <property type="entry name" value="UVRD_HELICASE_CTER"/>
    <property type="match status" value="1"/>
</dbReference>
<dbReference type="GO" id="GO:0000287">
    <property type="term" value="F:magnesium ion binding"/>
    <property type="evidence" value="ECO:0007669"/>
    <property type="project" value="UniProtKB-UniRule"/>
</dbReference>
<feature type="binding site" evidence="15">
    <location>
        <position position="997"/>
    </location>
    <ligand>
        <name>Mg(2+)</name>
        <dbReference type="ChEBI" id="CHEBI:18420"/>
    </ligand>
</feature>
<dbReference type="GO" id="GO:0009338">
    <property type="term" value="C:exodeoxyribonuclease V complex"/>
    <property type="evidence" value="ECO:0007669"/>
    <property type="project" value="TreeGrafter"/>
</dbReference>
<evidence type="ECO:0000256" key="11">
    <source>
        <dbReference type="ARBA" id="ARBA00023204"/>
    </source>
</evidence>
<dbReference type="Pfam" id="PF12705">
    <property type="entry name" value="PDDEXK_1"/>
    <property type="match status" value="1"/>
</dbReference>
<dbReference type="InterPro" id="IPR027417">
    <property type="entry name" value="P-loop_NTPase"/>
</dbReference>
<dbReference type="Gene3D" id="3.40.50.300">
    <property type="entry name" value="P-loop containing nucleotide triphosphate hydrolases"/>
    <property type="match status" value="3"/>
</dbReference>
<dbReference type="AlphaFoldDB" id="A0A6P2CBE6"/>
<keyword evidence="1 15" id="KW-0540">Nuclease</keyword>
<feature type="region of interest" description="Nuclease activity, interacts with RecD and RecA" evidence="15">
    <location>
        <begin position="799"/>
        <end position="1112"/>
    </location>
</feature>
<accession>A0A6P2CBE6</accession>
<keyword evidence="7 15" id="KW-0269">Exonuclease</keyword>
<evidence type="ECO:0000256" key="2">
    <source>
        <dbReference type="ARBA" id="ARBA00022723"/>
    </source>
</evidence>
<dbReference type="HAMAP" id="MF_01485">
    <property type="entry name" value="RecB"/>
    <property type="match status" value="1"/>
</dbReference>
<comment type="catalytic activity">
    <reaction evidence="14 15">
        <text>ATP + H2O = ADP + phosphate + H(+)</text>
        <dbReference type="Rhea" id="RHEA:13065"/>
        <dbReference type="ChEBI" id="CHEBI:15377"/>
        <dbReference type="ChEBI" id="CHEBI:15378"/>
        <dbReference type="ChEBI" id="CHEBI:30616"/>
        <dbReference type="ChEBI" id="CHEBI:43474"/>
        <dbReference type="ChEBI" id="CHEBI:456216"/>
        <dbReference type="EC" id="5.6.2.4"/>
    </reaction>
</comment>
<dbReference type="InterPro" id="IPR011604">
    <property type="entry name" value="PDDEXK-like_dom_sf"/>
</dbReference>
<gene>
    <name evidence="15" type="primary">recB</name>
    <name evidence="20" type="ORF">DW322_01810</name>
</gene>
<dbReference type="CDD" id="cd17932">
    <property type="entry name" value="DEXQc_UvrD"/>
    <property type="match status" value="1"/>
</dbReference>
<evidence type="ECO:0000256" key="1">
    <source>
        <dbReference type="ARBA" id="ARBA00022722"/>
    </source>
</evidence>
<dbReference type="InterPro" id="IPR004586">
    <property type="entry name" value="RecB"/>
</dbReference>
<reference evidence="20 21" key="1">
    <citation type="submission" date="2018-07" db="EMBL/GenBank/DDBJ databases">
        <title>Genome sequence of Rhodococcus rhodnii ATCC 35071 from Rhodnius prolixus.</title>
        <authorList>
            <person name="Patel V."/>
            <person name="Vogel K.J."/>
        </authorList>
    </citation>
    <scope>NUCLEOTIDE SEQUENCE [LARGE SCALE GENOMIC DNA]</scope>
    <source>
        <strain evidence="20 21">ATCC 35071</strain>
    </source>
</reference>
<dbReference type="Proteomes" id="UP000471120">
    <property type="component" value="Unassembled WGS sequence"/>
</dbReference>
<dbReference type="Gene3D" id="3.90.320.10">
    <property type="match status" value="1"/>
</dbReference>
<comment type="caution">
    <text evidence="20">The sequence shown here is derived from an EMBL/GenBank/DDBJ whole genome shotgun (WGS) entry which is preliminary data.</text>
</comment>
<name>A0A6P2CBE6_9NOCA</name>
<feature type="binding site" evidence="16">
    <location>
        <begin position="31"/>
        <end position="38"/>
    </location>
    <ligand>
        <name>ATP</name>
        <dbReference type="ChEBI" id="CHEBI:30616"/>
    </ligand>
</feature>
<feature type="domain" description="UvrD-like helicase C-terminal" evidence="19">
    <location>
        <begin position="363"/>
        <end position="632"/>
    </location>
</feature>
<keyword evidence="8 15" id="KW-0067">ATP-binding</keyword>
<keyword evidence="2 15" id="KW-0479">Metal-binding</keyword>
<keyword evidence="4 15" id="KW-0227">DNA damage</keyword>
<evidence type="ECO:0000256" key="15">
    <source>
        <dbReference type="HAMAP-Rule" id="MF_01485"/>
    </source>
</evidence>
<comment type="function">
    <text evidence="15">A helicase/nuclease that prepares dsDNA breaks (DSB) for recombinational DNA repair. Binds to DSBs and unwinds DNA via a highly rapid and processive ATP-dependent bidirectional helicase activity. Unwinds dsDNA until it encounters a Chi (crossover hotspot instigator) sequence from the 3' direction. Cuts ssDNA a few nucleotides 3' to the Chi site. The properties and activities of the enzyme are changed at Chi. The Chi-altered holoenzyme produces a long 3'-ssDNA overhang and facilitates RecA-binding to the ssDNA for homologous DNA recombination and repair. Holoenzyme degrades any linearized DNA that is unable to undergo homologous recombination. In the holoenzyme this subunit contributes ATPase, 3'-5' helicase, exonuclease activity and loads RecA onto ssDNA.</text>
</comment>
<comment type="cofactor">
    <cofactor evidence="15">
        <name>Mg(2+)</name>
        <dbReference type="ChEBI" id="CHEBI:18420"/>
    </cofactor>
    <text evidence="15">Binds 1 Mg(2+) ion per subunit.</text>
</comment>
<comment type="subunit">
    <text evidence="15">Heterotrimer of RecB, RecC and RecD. All subunits contribute to DNA-binding. Interacts with RecA.</text>
</comment>
<evidence type="ECO:0000256" key="9">
    <source>
        <dbReference type="ARBA" id="ARBA00022842"/>
    </source>
</evidence>
<comment type="catalytic activity">
    <reaction evidence="13 15">
        <text>Couples ATP hydrolysis with the unwinding of duplex DNA by translocating in the 3'-5' direction.</text>
        <dbReference type="EC" id="5.6.2.4"/>
    </reaction>
</comment>
<dbReference type="GO" id="GO:0008854">
    <property type="term" value="F:exodeoxyribonuclease V activity"/>
    <property type="evidence" value="ECO:0007669"/>
    <property type="project" value="UniProtKB-EC"/>
</dbReference>
<comment type="domain">
    <text evidence="15">The N-terminal DNA-binding domain is a ssDNA-dependent ATPase and has ATP-dependent 3'-5' helicase function. This domain interacts with RecC.</text>
</comment>
<dbReference type="GO" id="GO:0000724">
    <property type="term" value="P:double-strand break repair via homologous recombination"/>
    <property type="evidence" value="ECO:0007669"/>
    <property type="project" value="UniProtKB-UniRule"/>
</dbReference>
<evidence type="ECO:0000313" key="20">
    <source>
        <dbReference type="EMBL" id="TXG89210.1"/>
    </source>
</evidence>
<dbReference type="PANTHER" id="PTHR11070:SF23">
    <property type="entry name" value="RECBCD ENZYME SUBUNIT RECB"/>
    <property type="match status" value="1"/>
</dbReference>
<evidence type="ECO:0000256" key="4">
    <source>
        <dbReference type="ARBA" id="ARBA00022763"/>
    </source>
</evidence>
<evidence type="ECO:0000256" key="17">
    <source>
        <dbReference type="SAM" id="MobiDB-lite"/>
    </source>
</evidence>
<dbReference type="GO" id="GO:0005524">
    <property type="term" value="F:ATP binding"/>
    <property type="evidence" value="ECO:0007669"/>
    <property type="project" value="UniProtKB-UniRule"/>
</dbReference>
<dbReference type="InterPro" id="IPR014016">
    <property type="entry name" value="UvrD-like_ATP-bd"/>
</dbReference>
<keyword evidence="11 15" id="KW-0234">DNA repair</keyword>
<comment type="miscellaneous">
    <text evidence="15">In the RecBCD complex, RecB has a slow 3'-5' helicase, an exonuclease activity and loads RecA onto ssDNA, RecD has a fast 5'-3' helicase activity, while RecC stimulates the ATPase and processivity of the RecB helicase and contributes to recognition of the Chi site.</text>
</comment>
<feature type="binding site" evidence="15">
    <location>
        <position position="1010"/>
    </location>
    <ligand>
        <name>Mg(2+)</name>
        <dbReference type="ChEBI" id="CHEBI:18420"/>
    </ligand>
</feature>
<evidence type="ECO:0000256" key="7">
    <source>
        <dbReference type="ARBA" id="ARBA00022839"/>
    </source>
</evidence>
<dbReference type="Pfam" id="PF13361">
    <property type="entry name" value="UvrD_C"/>
    <property type="match status" value="1"/>
</dbReference>
<comment type="domain">
    <text evidence="15">The C-terminal domain has nuclease activity and interacts with RecD. It interacts with RecA, facilitating its loading onto ssDNA.</text>
</comment>
<keyword evidence="6 15" id="KW-0347">Helicase</keyword>
<dbReference type="EC" id="5.6.2.4" evidence="15"/>
<evidence type="ECO:0000256" key="5">
    <source>
        <dbReference type="ARBA" id="ARBA00022801"/>
    </source>
</evidence>
<dbReference type="InterPro" id="IPR000212">
    <property type="entry name" value="DNA_helicase_UvrD/REP"/>
</dbReference>
<dbReference type="SUPFAM" id="SSF52980">
    <property type="entry name" value="Restriction endonuclease-like"/>
    <property type="match status" value="1"/>
</dbReference>
<dbReference type="CDD" id="cd22352">
    <property type="entry name" value="RecB_C-like"/>
    <property type="match status" value="1"/>
</dbReference>
<keyword evidence="9 15" id="KW-0460">Magnesium</keyword>
<protein>
    <recommendedName>
        <fullName evidence="15">RecBCD enzyme subunit RecB</fullName>
        <ecNumber evidence="15">3.1.11.5</ecNumber>
        <ecNumber evidence="15">5.6.2.4</ecNumber>
    </recommendedName>
    <alternativeName>
        <fullName evidence="15">DNA 3'-5' helicase subunit RecB</fullName>
    </alternativeName>
    <alternativeName>
        <fullName evidence="15">Exonuclease V subunit RecB</fullName>
        <shortName evidence="15">ExoV subunit RecB</shortName>
    </alternativeName>
    <alternativeName>
        <fullName evidence="15">Helicase/nuclease RecBCD subunit RecB</fullName>
    </alternativeName>
</protein>
<keyword evidence="5 15" id="KW-0378">Hydrolase</keyword>
<sequence>MGRALRARDGGAAVTFDLFGPLPTGTTVLEASAGTGKTYTIVGLATRYVAEGVASISDLLLVTFSRAATLELRERTRERFTATATALADPAGAREHPDGVVRHLATGTDEDVRERRERLVSALADFDAGTIVTTHSFCQRMLDGLGVAGDRAPDVQFVETVDDLVAEVVGDIYLRAYAKSDVVPFSEKDALALARDAVGDAESILEPEPDRETEWGQRVLFADAVRREVSARKQRGGIRDFDDLLVLLHAVVSDPESGESACRRIRERYRVVLIDEFQDTDPLQWDILRRAFHEHTTLVLVGDPKQAIYAFRGAEVLSYLDAVRHAGTHAELTANWRTDAPLVGALEHVYGGAALGHPEIVVRPVLAVRTESACPGGAPLQIRVLPRSAARARPAPNGFPPVAAMRSAVASDVASAMLAFLRSGATIERNGVARSVEPGDIAVLVRTRNQIDLVRDALDEVGIPSVLAGGTSVFATRSAREWSWVLRALEQPYRADRVRLAALTPLFGWSAADLDEHRDDALALIGSELRELAALFESTGFAAVFETLSARSRLDERMLAEVAGERALTDLRHIAQVLGRVALENDYGVAELARWLGERIDEPTMGTTGDRSRRLDSDAAAVQIATVHASKGLEFPIVYVPFAWDAARHPKPATLLLHSEDGRRVLDVGGPTAPGYRERRSRAEAEESGEELRLLYVALTRAKSRVVAWWAPVSATSRSALQRVLFGRAAGAPDVEASAPVPDDRAVAQLFAARVADAHGAIEVVAGGAPRDDDARWSSGGTGDDALTAAVFTRTLDTAWRRTSYSALTAAAHDAPVSEPEVPQKTDEPEEADELAPRVDADDVVDAIPSPLNDFPGGTAFGTLVHEILEYVDTSAADLATELTTHCREAVAAHLAPVDPDALATGLLPVLHTPLGLSWAPGIALADVAPRDRLAELDFELPLAGGLVPTHGVVDLGAVAATLRRRLPGTDVLAHYADALDALDTAPIRGFLTGSIDAVLRVGGRFVVVDYKTNRLAPDELTTAHYTRDRMTEAMVHSHYPLQALIYSVALHRYLRQRLPGYLPEEHLGGCAYLFVRGMAGPQTPPECGVYGWTPPAALVTELSDVLAGKVH</sequence>
<dbReference type="Pfam" id="PF00580">
    <property type="entry name" value="UvrD-helicase"/>
    <property type="match status" value="1"/>
</dbReference>
<evidence type="ECO:0000256" key="14">
    <source>
        <dbReference type="ARBA" id="ARBA00048988"/>
    </source>
</evidence>
<dbReference type="SUPFAM" id="SSF52540">
    <property type="entry name" value="P-loop containing nucleoside triphosphate hydrolases"/>
    <property type="match status" value="1"/>
</dbReference>
<feature type="region of interest" description="Disordered" evidence="17">
    <location>
        <begin position="811"/>
        <end position="838"/>
    </location>
</feature>
<dbReference type="InterPro" id="IPR038726">
    <property type="entry name" value="PDDEXK_AddAB-type"/>
</dbReference>
<comment type="catalytic activity">
    <reaction evidence="15">
        <text>Exonucleolytic cleavage (in the presence of ATP) in either 5'- to 3'- or 3'- to 5'-direction to yield 5'-phosphooligonucleotides.</text>
        <dbReference type="EC" id="3.1.11.5"/>
    </reaction>
</comment>
<feature type="region of interest" description="DNA-binding and helicase activity, interacts with RecC" evidence="15">
    <location>
        <begin position="1"/>
        <end position="778"/>
    </location>
</feature>
<dbReference type="Gene3D" id="1.10.486.10">
    <property type="entry name" value="PCRA, domain 4"/>
    <property type="match status" value="1"/>
</dbReference>
<dbReference type="InterPro" id="IPR014017">
    <property type="entry name" value="DNA_helicase_UvrD-like_C"/>
</dbReference>
<evidence type="ECO:0000256" key="10">
    <source>
        <dbReference type="ARBA" id="ARBA00023125"/>
    </source>
</evidence>
<dbReference type="InterPro" id="IPR011335">
    <property type="entry name" value="Restrct_endonuc-II-like"/>
</dbReference>
<evidence type="ECO:0000256" key="6">
    <source>
        <dbReference type="ARBA" id="ARBA00022806"/>
    </source>
</evidence>
<organism evidence="20 21">
    <name type="scientific">Rhodococcus rhodnii</name>
    <dbReference type="NCBI Taxonomy" id="38312"/>
    <lineage>
        <taxon>Bacteria</taxon>
        <taxon>Bacillati</taxon>
        <taxon>Actinomycetota</taxon>
        <taxon>Actinomycetes</taxon>
        <taxon>Mycobacteriales</taxon>
        <taxon>Nocardiaceae</taxon>
        <taxon>Rhodococcus</taxon>
    </lineage>
</organism>
<keyword evidence="3 15" id="KW-0547">Nucleotide-binding</keyword>
<feature type="active site" description="For nuclease activity" evidence="15">
    <location>
        <position position="1010"/>
    </location>
</feature>
<evidence type="ECO:0000256" key="13">
    <source>
        <dbReference type="ARBA" id="ARBA00034617"/>
    </source>
</evidence>
<evidence type="ECO:0000259" key="18">
    <source>
        <dbReference type="PROSITE" id="PS51198"/>
    </source>
</evidence>
<keyword evidence="10 15" id="KW-0238">DNA-binding</keyword>
<dbReference type="GO" id="GO:0003677">
    <property type="term" value="F:DNA binding"/>
    <property type="evidence" value="ECO:0007669"/>
    <property type="project" value="UniProtKB-UniRule"/>
</dbReference>
<feature type="binding site" evidence="15">
    <location>
        <position position="866"/>
    </location>
    <ligand>
        <name>Mg(2+)</name>
        <dbReference type="ChEBI" id="CHEBI:18420"/>
    </ligand>
</feature>
<dbReference type="EC" id="3.1.11.5" evidence="15"/>
<evidence type="ECO:0000256" key="8">
    <source>
        <dbReference type="ARBA" id="ARBA00022840"/>
    </source>
</evidence>
<dbReference type="GO" id="GO:0005829">
    <property type="term" value="C:cytosol"/>
    <property type="evidence" value="ECO:0007669"/>
    <property type="project" value="TreeGrafter"/>
</dbReference>
<evidence type="ECO:0000256" key="3">
    <source>
        <dbReference type="ARBA" id="ARBA00022741"/>
    </source>
</evidence>